<evidence type="ECO:0000313" key="1">
    <source>
        <dbReference type="EMBL" id="GIE73662.1"/>
    </source>
</evidence>
<dbReference type="RefSeq" id="WP_203831224.1">
    <property type="nucleotide sequence ID" value="NZ_BOMS01000185.1"/>
</dbReference>
<protein>
    <submittedName>
        <fullName evidence="1">Uncharacterized protein</fullName>
    </submittedName>
</protein>
<gene>
    <name evidence="1" type="ORF">Apa02nite_097700</name>
</gene>
<evidence type="ECO:0000313" key="2">
    <source>
        <dbReference type="Proteomes" id="UP000624709"/>
    </source>
</evidence>
<sequence>MTGYVALDLEFSSARKTPAAIHHMTKWALDVLGETQRQSDPRLRHDPCLYRDDRQIKLLHVTLRQRWPGPDSPRDESAAGLRVFAQPLRDALEDLRVMRDLRSRHEVGDFVLDEVMDEDDYPEVDRFEEWDTHLPPPGADSVQNRINDFFARWGAFRNVENAQKSALISMDQLVDLALSVGTRKIATRSSTQRPASANAQKLEEVKVQHAATHWGNVLRSPFSISLPPLPQTGAERAAFKSRVEVSLTEYHRRWLRWESMLVPLKVTLVVIPPAQGKDLDNLVLDVLPAVHKAFRPHIEPWLFAPIPANSADLEADRARAVKRLKSLNSESVTAFQVIELRRSPGDPAAGMLRLVLGLGYGYDHAAQSLWHRTDAKLWDIDLTP</sequence>
<dbReference type="EMBL" id="BOMS01000185">
    <property type="protein sequence ID" value="GIE73662.1"/>
    <property type="molecule type" value="Genomic_DNA"/>
</dbReference>
<organism evidence="1 2">
    <name type="scientific">Actinoplanes palleronii</name>
    <dbReference type="NCBI Taxonomy" id="113570"/>
    <lineage>
        <taxon>Bacteria</taxon>
        <taxon>Bacillati</taxon>
        <taxon>Actinomycetota</taxon>
        <taxon>Actinomycetes</taxon>
        <taxon>Micromonosporales</taxon>
        <taxon>Micromonosporaceae</taxon>
        <taxon>Actinoplanes</taxon>
    </lineage>
</organism>
<reference evidence="1 2" key="1">
    <citation type="submission" date="2021-01" db="EMBL/GenBank/DDBJ databases">
        <title>Whole genome shotgun sequence of Actinoplanes palleronii NBRC 14916.</title>
        <authorList>
            <person name="Komaki H."/>
            <person name="Tamura T."/>
        </authorList>
    </citation>
    <scope>NUCLEOTIDE SEQUENCE [LARGE SCALE GENOMIC DNA]</scope>
    <source>
        <strain evidence="1 2">NBRC 14916</strain>
    </source>
</reference>
<keyword evidence="2" id="KW-1185">Reference proteome</keyword>
<dbReference type="Proteomes" id="UP000624709">
    <property type="component" value="Unassembled WGS sequence"/>
</dbReference>
<comment type="caution">
    <text evidence="1">The sequence shown here is derived from an EMBL/GenBank/DDBJ whole genome shotgun (WGS) entry which is preliminary data.</text>
</comment>
<proteinExistence type="predicted"/>
<name>A0ABQ4BSK0_9ACTN</name>
<accession>A0ABQ4BSK0</accession>